<feature type="compositionally biased region" description="Polar residues" evidence="6">
    <location>
        <begin position="891"/>
        <end position="912"/>
    </location>
</feature>
<feature type="region of interest" description="Disordered" evidence="6">
    <location>
        <begin position="891"/>
        <end position="919"/>
    </location>
</feature>
<comment type="subcellular location">
    <subcellularLocation>
        <location evidence="1">Membrane</location>
        <topology evidence="1">Multi-pass membrane protein</topology>
    </subcellularLocation>
</comment>
<dbReference type="Proteomes" id="UP000045706">
    <property type="component" value="Unassembled WGS sequence"/>
</dbReference>
<dbReference type="GO" id="GO:0005384">
    <property type="term" value="F:manganese ion transmembrane transporter activity"/>
    <property type="evidence" value="ECO:0007669"/>
    <property type="project" value="TreeGrafter"/>
</dbReference>
<evidence type="ECO:0000256" key="6">
    <source>
        <dbReference type="SAM" id="MobiDB-lite"/>
    </source>
</evidence>
<dbReference type="Pfam" id="PF12722">
    <property type="entry name" value="Hid1"/>
    <property type="match status" value="1"/>
</dbReference>
<dbReference type="PANTHER" id="PTHR11706">
    <property type="entry name" value="SOLUTE CARRIER PROTEIN FAMILY 11 MEMBER"/>
    <property type="match status" value="1"/>
</dbReference>
<feature type="transmembrane region" description="Helical" evidence="7">
    <location>
        <begin position="273"/>
        <end position="295"/>
    </location>
</feature>
<keyword evidence="5" id="KW-0539">Nucleus</keyword>
<feature type="transmembrane region" description="Helical" evidence="7">
    <location>
        <begin position="209"/>
        <end position="234"/>
    </location>
</feature>
<keyword evidence="4 7" id="KW-0472">Membrane</keyword>
<dbReference type="InterPro" id="IPR021858">
    <property type="entry name" value="Fun_TF"/>
</dbReference>
<dbReference type="AlphaFoldDB" id="A0A0G4LKB5"/>
<feature type="transmembrane region" description="Helical" evidence="7">
    <location>
        <begin position="485"/>
        <end position="507"/>
    </location>
</feature>
<dbReference type="GO" id="GO:0030026">
    <property type="term" value="P:intracellular manganese ion homeostasis"/>
    <property type="evidence" value="ECO:0007669"/>
    <property type="project" value="TreeGrafter"/>
</dbReference>
<gene>
    <name evidence="8" type="ORF">BN1723_012584</name>
</gene>
<feature type="transmembrane region" description="Helical" evidence="7">
    <location>
        <begin position="167"/>
        <end position="188"/>
    </location>
</feature>
<dbReference type="GO" id="GO:0034755">
    <property type="term" value="P:iron ion transmembrane transport"/>
    <property type="evidence" value="ECO:0007669"/>
    <property type="project" value="TreeGrafter"/>
</dbReference>
<feature type="region of interest" description="Disordered" evidence="6">
    <location>
        <begin position="1"/>
        <end position="75"/>
    </location>
</feature>
<evidence type="ECO:0000313" key="9">
    <source>
        <dbReference type="Proteomes" id="UP000045706"/>
    </source>
</evidence>
<reference evidence="9" key="1">
    <citation type="submission" date="2015-05" db="EMBL/GenBank/DDBJ databases">
        <authorList>
            <person name="Fogelqvist Johan"/>
        </authorList>
    </citation>
    <scope>NUCLEOTIDE SEQUENCE [LARGE SCALE GENOMIC DNA]</scope>
</reference>
<feature type="transmembrane region" description="Helical" evidence="7">
    <location>
        <begin position="394"/>
        <end position="418"/>
    </location>
</feature>
<dbReference type="NCBIfam" id="TIGR01197">
    <property type="entry name" value="nramp"/>
    <property type="match status" value="1"/>
</dbReference>
<evidence type="ECO:0000256" key="5">
    <source>
        <dbReference type="ARBA" id="ARBA00023242"/>
    </source>
</evidence>
<sequence length="1070" mass="117591">MNRPSRTDEPYEGEGFNQNPSFLSADLTTNEDLNGAVNSRRLRRSDPALGQCDLSPQEDMRPNPAADSDHKDEGAGELAQFSQLAGKGPGLVNSPALLPRHLSPSRSTDGLGDEVVGRPSLGHRLKLGFFKFCSFIGPGFMIAVAYIDPGNYSTGVAAGATYQFRLLFVVLLANLFAIFLQTLCIKLGTVSGLNLAQACRAFLPRWMNYFLYFFAEVAIIATDIAEVIGFAIGLNLLVPAIPLVAGCAISILDVMLILLFYQPHGSMRGLRFFEFFIVALVLGVVVCFCIQLSLINDIGVGEVFKGYLPSKAIAEQKGLYQACGILGATVMPHSLYLGSGIVQPRLRDYDTRHGLLSEELLSATRSDNGVIDKEYYIPSLKAIQHSYLTSAIELAFSLFTFALFVNSAIVIVAGASLFNNPDAPEADIFAIHTLLSQSISTGAGTIFALALLLSGVSAGIVCTIAGQMVCEGALNWRLHPWLRRLVTRTISIIPSIVIAAAVGRSGLNDALNASQVVLSIVFPFVTAPLIYFTCLDKYMTVKPGNVGYVATTNREESGLPDAEDAQPSEINEFRMANSWYTATFAVLLCDSKLVFKKGIFRLSEERHIPADDPYWTSFWELPETAEDVFSLFSPADIRRTRDNALENLETLILVVTSRLFILRHHPSFPDSEIAPERDALNCIRVLTRILPFLYEAESLSSWEETFFWGARRKRTRKSSLAAEVLFDEAQEDQPPIKKEPEEDFEDAKPLAEELLDTLVDLLFFSDLTVPRQPHGKPKVSYAIWQSGVGCNTAVPTTKEHESNRCEILRLILTLAGQSMYMTPSALPKHGNETAPTTYDELAEALPPPLASTSTQAHRLPVIPFNLVGCDRELFKTISKLGRLNLLSQHRPVQNTSSSTLPRNVPSRSQSPLGSPLGHAYKGSIGNLHQQQLGDMYGLGGGHRFDGNGFGTTLDDEELFNSAVCSSASYDEQRNTFWCEWKEARLALQSWEFDASRIQASLPSPATPSQIRDLGSLSEAFRYAALLYTERLASPNVPSNHSNFQNLVSQVPEILDQAHRAQRNAEHGSEE</sequence>
<dbReference type="Pfam" id="PF01566">
    <property type="entry name" value="Nramp"/>
    <property type="match status" value="1"/>
</dbReference>
<dbReference type="GO" id="GO:0015086">
    <property type="term" value="F:cadmium ion transmembrane transporter activity"/>
    <property type="evidence" value="ECO:0007669"/>
    <property type="project" value="TreeGrafter"/>
</dbReference>
<feature type="compositionally biased region" description="Polar residues" evidence="6">
    <location>
        <begin position="16"/>
        <end position="32"/>
    </location>
</feature>
<dbReference type="GO" id="GO:0005886">
    <property type="term" value="C:plasma membrane"/>
    <property type="evidence" value="ECO:0007669"/>
    <property type="project" value="TreeGrafter"/>
</dbReference>
<accession>A0A0G4LKB5</accession>
<keyword evidence="3 7" id="KW-1133">Transmembrane helix</keyword>
<feature type="transmembrane region" description="Helical" evidence="7">
    <location>
        <begin position="128"/>
        <end position="147"/>
    </location>
</feature>
<evidence type="ECO:0000313" key="8">
    <source>
        <dbReference type="EMBL" id="CRK22130.1"/>
    </source>
</evidence>
<evidence type="ECO:0000256" key="2">
    <source>
        <dbReference type="ARBA" id="ARBA00022692"/>
    </source>
</evidence>
<dbReference type="NCBIfam" id="NF037982">
    <property type="entry name" value="Nramp_1"/>
    <property type="match status" value="1"/>
</dbReference>
<feature type="transmembrane region" description="Helical" evidence="7">
    <location>
        <begin position="240"/>
        <end position="261"/>
    </location>
</feature>
<keyword evidence="2 7" id="KW-0812">Transmembrane</keyword>
<proteinExistence type="predicted"/>
<dbReference type="Pfam" id="PF11951">
    <property type="entry name" value="Fungal_trans_2"/>
    <property type="match status" value="1"/>
</dbReference>
<organism evidence="8 9">
    <name type="scientific">Verticillium longisporum</name>
    <name type="common">Verticillium dahliae var. longisporum</name>
    <dbReference type="NCBI Taxonomy" id="100787"/>
    <lineage>
        <taxon>Eukaryota</taxon>
        <taxon>Fungi</taxon>
        <taxon>Dikarya</taxon>
        <taxon>Ascomycota</taxon>
        <taxon>Pezizomycotina</taxon>
        <taxon>Sordariomycetes</taxon>
        <taxon>Hypocreomycetidae</taxon>
        <taxon>Glomerellales</taxon>
        <taxon>Plectosphaerellaceae</taxon>
        <taxon>Verticillium</taxon>
    </lineage>
</organism>
<dbReference type="InterPro" id="IPR001046">
    <property type="entry name" value="NRAMP_fam"/>
</dbReference>
<dbReference type="EMBL" id="CVQI01012780">
    <property type="protein sequence ID" value="CRK22130.1"/>
    <property type="molecule type" value="Genomic_DNA"/>
</dbReference>
<protein>
    <submittedName>
        <fullName evidence="8">Uncharacterized protein</fullName>
    </submittedName>
</protein>
<feature type="transmembrane region" description="Helical" evidence="7">
    <location>
        <begin position="513"/>
        <end position="532"/>
    </location>
</feature>
<evidence type="ECO:0000256" key="1">
    <source>
        <dbReference type="ARBA" id="ARBA00004141"/>
    </source>
</evidence>
<evidence type="ECO:0000256" key="7">
    <source>
        <dbReference type="SAM" id="Phobius"/>
    </source>
</evidence>
<dbReference type="InterPro" id="IPR026705">
    <property type="entry name" value="Hid-1/Ecm30"/>
</dbReference>
<feature type="transmembrane region" description="Helical" evidence="7">
    <location>
        <begin position="438"/>
        <end position="464"/>
    </location>
</feature>
<dbReference type="PANTHER" id="PTHR11706:SF101">
    <property type="entry name" value="MANGANESE TRANSPORTER SMF1"/>
    <property type="match status" value="1"/>
</dbReference>
<evidence type="ECO:0000256" key="3">
    <source>
        <dbReference type="ARBA" id="ARBA00022989"/>
    </source>
</evidence>
<dbReference type="PRINTS" id="PR00447">
    <property type="entry name" value="NATRESASSCMP"/>
</dbReference>
<evidence type="ECO:0000256" key="4">
    <source>
        <dbReference type="ARBA" id="ARBA00023136"/>
    </source>
</evidence>
<name>A0A0G4LKB5_VERLO</name>